<reference evidence="4 5" key="1">
    <citation type="journal article" date="2019" name="Emerg. Microbes Infect.">
        <title>Comprehensive subspecies identification of 175 nontuberculous mycobacteria species based on 7547 genomic profiles.</title>
        <authorList>
            <person name="Matsumoto Y."/>
            <person name="Kinjo T."/>
            <person name="Motooka D."/>
            <person name="Nabeya D."/>
            <person name="Jung N."/>
            <person name="Uechi K."/>
            <person name="Horii T."/>
            <person name="Iida T."/>
            <person name="Fujita J."/>
            <person name="Nakamura S."/>
        </authorList>
    </citation>
    <scope>NUCLEOTIDE SEQUENCE [LARGE SCALE GENOMIC DNA]</scope>
    <source>
        <strain evidence="4 5">JCM 6396</strain>
    </source>
</reference>
<evidence type="ECO:0000313" key="5">
    <source>
        <dbReference type="Proteomes" id="UP000467006"/>
    </source>
</evidence>
<dbReference type="PANTHER" id="PTHR13847">
    <property type="entry name" value="SARCOSINE DEHYDROGENASE-RELATED"/>
    <property type="match status" value="1"/>
</dbReference>
<dbReference type="InterPro" id="IPR036188">
    <property type="entry name" value="FAD/NAD-bd_sf"/>
</dbReference>
<dbReference type="PANTHER" id="PTHR13847:SF289">
    <property type="entry name" value="GLYCINE OXIDASE"/>
    <property type="match status" value="1"/>
</dbReference>
<dbReference type="GO" id="GO:0016491">
    <property type="term" value="F:oxidoreductase activity"/>
    <property type="evidence" value="ECO:0007669"/>
    <property type="project" value="UniProtKB-KW"/>
</dbReference>
<dbReference type="GO" id="GO:0005737">
    <property type="term" value="C:cytoplasm"/>
    <property type="evidence" value="ECO:0007669"/>
    <property type="project" value="TreeGrafter"/>
</dbReference>
<dbReference type="Gene3D" id="3.30.9.10">
    <property type="entry name" value="D-Amino Acid Oxidase, subunit A, domain 2"/>
    <property type="match status" value="1"/>
</dbReference>
<dbReference type="Gene3D" id="3.50.50.60">
    <property type="entry name" value="FAD/NAD(P)-binding domain"/>
    <property type="match status" value="2"/>
</dbReference>
<proteinExistence type="predicted"/>
<dbReference type="Pfam" id="PF01266">
    <property type="entry name" value="DAO"/>
    <property type="match status" value="1"/>
</dbReference>
<sequence>MQAHGEETAMAARSGMDDGPRSVVVVGAGIVGLSAAWFLQERGVEVTVVDRNGVAAGASWGNAGWIAPALTAPLNSPAVLRAGLRSLADPDAALHIPLRPDSAVLRFLTRFAANCRPSVWQHAVAANAVLNEEAIETYDVLVSNGVDAPVTDTPISVAFANLRNADGFATELRHLGPRGDELHTELLTGTALRDQVPLASPAVATVVSVSGQRFVDPGRFTHALGRAVAERGGHLATAEVTGWSRTGGEVRVHRRVGAPLCADAVVLAAGAWLPALTGRRARVRVQAGRGYSFTVPVERALPGPIYLPEARVACTPYRGGLRVAGTMEFRRPDDPLAPRRVDAIVASAAPLLDGVRWNQRHDLWVGSRPVSDDGKPLIGVLEPGVFVAGGHGMWGLAHGPATGRLLAEQITTGKQPEVLRPFDPLRPGPRFAGPDDT</sequence>
<evidence type="ECO:0000313" key="4">
    <source>
        <dbReference type="EMBL" id="BBX20502.1"/>
    </source>
</evidence>
<dbReference type="SUPFAM" id="SSF51905">
    <property type="entry name" value="FAD/NAD(P)-binding domain"/>
    <property type="match status" value="1"/>
</dbReference>
<feature type="region of interest" description="Disordered" evidence="2">
    <location>
        <begin position="416"/>
        <end position="437"/>
    </location>
</feature>
<name>A0A7I7KAW2_9MYCO</name>
<feature type="domain" description="FAD dependent oxidoreductase" evidence="3">
    <location>
        <begin position="23"/>
        <end position="408"/>
    </location>
</feature>
<protein>
    <submittedName>
        <fullName evidence="4">D-amino-acid dehydrogenase</fullName>
    </submittedName>
</protein>
<evidence type="ECO:0000256" key="1">
    <source>
        <dbReference type="ARBA" id="ARBA00023002"/>
    </source>
</evidence>
<accession>A0A7I7KAW2</accession>
<keyword evidence="1" id="KW-0560">Oxidoreductase</keyword>
<dbReference type="KEGG" id="mdu:MDUV_53620"/>
<gene>
    <name evidence="4" type="ORF">MDUV_53620</name>
</gene>
<evidence type="ECO:0000256" key="2">
    <source>
        <dbReference type="SAM" id="MobiDB-lite"/>
    </source>
</evidence>
<keyword evidence="5" id="KW-1185">Reference proteome</keyword>
<dbReference type="SUPFAM" id="SSF54373">
    <property type="entry name" value="FAD-linked reductases, C-terminal domain"/>
    <property type="match status" value="1"/>
</dbReference>
<dbReference type="AlphaFoldDB" id="A0A7I7KAW2"/>
<dbReference type="InterPro" id="IPR006076">
    <property type="entry name" value="FAD-dep_OxRdtase"/>
</dbReference>
<evidence type="ECO:0000259" key="3">
    <source>
        <dbReference type="Pfam" id="PF01266"/>
    </source>
</evidence>
<organism evidence="4 5">
    <name type="scientific">Mycolicibacterium duvalii</name>
    <dbReference type="NCBI Taxonomy" id="39688"/>
    <lineage>
        <taxon>Bacteria</taxon>
        <taxon>Bacillati</taxon>
        <taxon>Actinomycetota</taxon>
        <taxon>Actinomycetes</taxon>
        <taxon>Mycobacteriales</taxon>
        <taxon>Mycobacteriaceae</taxon>
        <taxon>Mycolicibacterium</taxon>
    </lineage>
</organism>
<dbReference type="Proteomes" id="UP000467006">
    <property type="component" value="Chromosome"/>
</dbReference>
<dbReference type="EMBL" id="AP022563">
    <property type="protein sequence ID" value="BBX20502.1"/>
    <property type="molecule type" value="Genomic_DNA"/>
</dbReference>